<evidence type="ECO:0000256" key="7">
    <source>
        <dbReference type="SAM" id="Phobius"/>
    </source>
</evidence>
<gene>
    <name evidence="9" type="ORF">EV147_0344</name>
</gene>
<accession>A0A4Q7S673</accession>
<organism evidence="9 10">
    <name type="scientific">Cupriavidus agavae</name>
    <dbReference type="NCBI Taxonomy" id="1001822"/>
    <lineage>
        <taxon>Bacteria</taxon>
        <taxon>Pseudomonadati</taxon>
        <taxon>Pseudomonadota</taxon>
        <taxon>Betaproteobacteria</taxon>
        <taxon>Burkholderiales</taxon>
        <taxon>Burkholderiaceae</taxon>
        <taxon>Cupriavidus</taxon>
    </lineage>
</organism>
<keyword evidence="4 7" id="KW-0812">Transmembrane</keyword>
<feature type="transmembrane region" description="Helical" evidence="7">
    <location>
        <begin position="115"/>
        <end position="133"/>
    </location>
</feature>
<feature type="transmembrane region" description="Helical" evidence="7">
    <location>
        <begin position="89"/>
        <end position="109"/>
    </location>
</feature>
<feature type="domain" description="Bacterial sugar transferase" evidence="8">
    <location>
        <begin position="252"/>
        <end position="433"/>
    </location>
</feature>
<evidence type="ECO:0000259" key="8">
    <source>
        <dbReference type="Pfam" id="PF02397"/>
    </source>
</evidence>
<evidence type="ECO:0000256" key="4">
    <source>
        <dbReference type="ARBA" id="ARBA00022692"/>
    </source>
</evidence>
<evidence type="ECO:0000256" key="5">
    <source>
        <dbReference type="ARBA" id="ARBA00022989"/>
    </source>
</evidence>
<evidence type="ECO:0000313" key="9">
    <source>
        <dbReference type="EMBL" id="RZT41357.1"/>
    </source>
</evidence>
<dbReference type="InterPro" id="IPR003362">
    <property type="entry name" value="Bact_transf"/>
</dbReference>
<dbReference type="GO" id="GO:0016020">
    <property type="term" value="C:membrane"/>
    <property type="evidence" value="ECO:0007669"/>
    <property type="project" value="UniProtKB-SubCell"/>
</dbReference>
<keyword evidence="5 7" id="KW-1133">Transmembrane helix</keyword>
<evidence type="ECO:0000256" key="6">
    <source>
        <dbReference type="ARBA" id="ARBA00023136"/>
    </source>
</evidence>
<comment type="caution">
    <text evidence="9">The sequence shown here is derived from an EMBL/GenBank/DDBJ whole genome shotgun (WGS) entry which is preliminary data.</text>
</comment>
<feature type="transmembrane region" description="Helical" evidence="7">
    <location>
        <begin position="254"/>
        <end position="280"/>
    </location>
</feature>
<name>A0A4Q7S673_9BURK</name>
<dbReference type="PANTHER" id="PTHR30576">
    <property type="entry name" value="COLANIC BIOSYNTHESIS UDP-GLUCOSE LIPID CARRIER TRANSFERASE"/>
    <property type="match status" value="1"/>
</dbReference>
<keyword evidence="3 9" id="KW-0808">Transferase</keyword>
<dbReference type="PANTHER" id="PTHR30576:SF0">
    <property type="entry name" value="UNDECAPRENYL-PHOSPHATE N-ACETYLGALACTOSAMINYL 1-PHOSPHATE TRANSFERASE-RELATED"/>
    <property type="match status" value="1"/>
</dbReference>
<feature type="transmembrane region" description="Helical" evidence="7">
    <location>
        <begin position="63"/>
        <end position="82"/>
    </location>
</feature>
<comment type="subcellular location">
    <subcellularLocation>
        <location evidence="1">Membrane</location>
        <topology evidence="1">Multi-pass membrane protein</topology>
    </subcellularLocation>
</comment>
<dbReference type="Pfam" id="PF02397">
    <property type="entry name" value="Bac_transf"/>
    <property type="match status" value="1"/>
</dbReference>
<dbReference type="NCBIfam" id="TIGR03025">
    <property type="entry name" value="EPS_sugtrans"/>
    <property type="match status" value="1"/>
</dbReference>
<evidence type="ECO:0000256" key="1">
    <source>
        <dbReference type="ARBA" id="ARBA00004141"/>
    </source>
</evidence>
<keyword evidence="10" id="KW-1185">Reference proteome</keyword>
<feature type="transmembrane region" description="Helical" evidence="7">
    <location>
        <begin position="29"/>
        <end position="51"/>
    </location>
</feature>
<dbReference type="EMBL" id="SGXM01000001">
    <property type="protein sequence ID" value="RZT41357.1"/>
    <property type="molecule type" value="Genomic_DNA"/>
</dbReference>
<protein>
    <submittedName>
        <fullName evidence="9">Exopolysaccharide biosynthesis polyprenyl glycosylphosphotransferase</fullName>
    </submittedName>
</protein>
<evidence type="ECO:0000313" key="10">
    <source>
        <dbReference type="Proteomes" id="UP000291078"/>
    </source>
</evidence>
<dbReference type="RefSeq" id="WP_235844576.1">
    <property type="nucleotide sequence ID" value="NZ_SGXM01000001.1"/>
</dbReference>
<comment type="similarity">
    <text evidence="2">Belongs to the bacterial sugar transferase family.</text>
</comment>
<keyword evidence="6 7" id="KW-0472">Membrane</keyword>
<dbReference type="GO" id="GO:0016780">
    <property type="term" value="F:phosphotransferase activity, for other substituted phosphate groups"/>
    <property type="evidence" value="ECO:0007669"/>
    <property type="project" value="TreeGrafter"/>
</dbReference>
<dbReference type="InterPro" id="IPR017475">
    <property type="entry name" value="EPS_sugar_tfrase"/>
</dbReference>
<evidence type="ECO:0000256" key="2">
    <source>
        <dbReference type="ARBA" id="ARBA00006464"/>
    </source>
</evidence>
<sequence length="439" mass="49086">MSTLHGASMRRNGLGTAARSETIRRASRMIGWAAIGLVLFGINTALSEIAHHAGLVTHVFPRTLLWSIVPYLAAFVLLLRALHLPAMEGASIVGVATTLPFAMLLIAYAGFHVEYSRGAVLVGYITTLAWIWFGYRRYVQKYVPVFGYMEPETLQHLNRIIEMPGATPPGATRFEQINSIEDALHCDGILVERGMTADPARTRLLTQYKMGHLRMYSVERIGEMLTGRVGLDHIDENFFDDYANHYLFDYAKRLIDIAGVVVLAPLALPVGLVVALTVSLETPGGALFRQRRVGLFGKPFTMLKFRSMGVDKHAPAQFAARQDPRVTRVGRVIRKYRLDEIPQLWNVLVGDMSFIGPRPEQVPMVDEFTESIAYYPYRHLVRPGLSGWAQVQQGYVGTHAETVTKLSYDLYYVKHCSFALDLLIAVKTVRTLLTGYGAR</sequence>
<evidence type="ECO:0000256" key="3">
    <source>
        <dbReference type="ARBA" id="ARBA00022679"/>
    </source>
</evidence>
<dbReference type="Proteomes" id="UP000291078">
    <property type="component" value="Unassembled WGS sequence"/>
</dbReference>
<proteinExistence type="inferred from homology"/>
<dbReference type="AlphaFoldDB" id="A0A4Q7S673"/>
<reference evidence="9 10" key="1">
    <citation type="journal article" date="2015" name="Stand. Genomic Sci.">
        <title>Genomic Encyclopedia of Bacterial and Archaeal Type Strains, Phase III: the genomes of soil and plant-associated and newly described type strains.</title>
        <authorList>
            <person name="Whitman W.B."/>
            <person name="Woyke T."/>
            <person name="Klenk H.P."/>
            <person name="Zhou Y."/>
            <person name="Lilburn T.G."/>
            <person name="Beck B.J."/>
            <person name="De Vos P."/>
            <person name="Vandamme P."/>
            <person name="Eisen J.A."/>
            <person name="Garrity G."/>
            <person name="Hugenholtz P."/>
            <person name="Kyrpides N.C."/>
        </authorList>
    </citation>
    <scope>NUCLEOTIDE SEQUENCE [LARGE SCALE GENOMIC DNA]</scope>
    <source>
        <strain evidence="9 10">ASC-9842</strain>
    </source>
</reference>